<dbReference type="SUPFAM" id="SSF56219">
    <property type="entry name" value="DNase I-like"/>
    <property type="match status" value="1"/>
</dbReference>
<organism evidence="1 2">
    <name type="scientific">Solanum commersonii</name>
    <name type="common">Commerson's wild potato</name>
    <name type="synonym">Commerson's nightshade</name>
    <dbReference type="NCBI Taxonomy" id="4109"/>
    <lineage>
        <taxon>Eukaryota</taxon>
        <taxon>Viridiplantae</taxon>
        <taxon>Streptophyta</taxon>
        <taxon>Embryophyta</taxon>
        <taxon>Tracheophyta</taxon>
        <taxon>Spermatophyta</taxon>
        <taxon>Magnoliopsida</taxon>
        <taxon>eudicotyledons</taxon>
        <taxon>Gunneridae</taxon>
        <taxon>Pentapetalae</taxon>
        <taxon>asterids</taxon>
        <taxon>lamiids</taxon>
        <taxon>Solanales</taxon>
        <taxon>Solanaceae</taxon>
        <taxon>Solanoideae</taxon>
        <taxon>Solaneae</taxon>
        <taxon>Solanum</taxon>
    </lineage>
</organism>
<reference evidence="1 2" key="1">
    <citation type="submission" date="2020-09" db="EMBL/GenBank/DDBJ databases">
        <title>De no assembly of potato wild relative species, Solanum commersonii.</title>
        <authorList>
            <person name="Cho K."/>
        </authorList>
    </citation>
    <scope>NUCLEOTIDE SEQUENCE [LARGE SCALE GENOMIC DNA]</scope>
    <source>
        <strain evidence="1">LZ3.2</strain>
        <tissue evidence="1">Leaf</tissue>
    </source>
</reference>
<evidence type="ECO:0008006" key="3">
    <source>
        <dbReference type="Google" id="ProtNLM"/>
    </source>
</evidence>
<dbReference type="InterPro" id="IPR036691">
    <property type="entry name" value="Endo/exonu/phosph_ase_sf"/>
</dbReference>
<keyword evidence="2" id="KW-1185">Reference proteome</keyword>
<comment type="caution">
    <text evidence="1">The sequence shown here is derived from an EMBL/GenBank/DDBJ whole genome shotgun (WGS) entry which is preliminary data.</text>
</comment>
<gene>
    <name evidence="1" type="ORF">H5410_002731</name>
</gene>
<evidence type="ECO:0000313" key="1">
    <source>
        <dbReference type="EMBL" id="KAG5631014.1"/>
    </source>
</evidence>
<protein>
    <recommendedName>
        <fullName evidence="3">Endonuclease/exonuclease/phosphatase domain-containing protein</fullName>
    </recommendedName>
</protein>
<sequence length="268" mass="31420">MKLNIVSWNVRGMNSATKRVVLKNILNTWKADVVCFQETKVEGEITDIIREFENWWLTIEGFNEKVNEWWESFRFSGKPDFVLVAKLKALKGKLKEWSKTIHGNLGAQKQNVLRQLTELEQIQEHRSLEEDEITTRLALTMEFENIAKRVEIAWRQRSRATWLKQGDRNTGFFHRTANAHRRMNTITKLKVRGETLSNEVQEEIVTFYEKLYSETADWRPNLEMRNCPICAESSLSMPHPCRILQKYPTFGESDMHPSTFLKSPSNIA</sequence>
<accession>A0A9J6B2S1</accession>
<dbReference type="AlphaFoldDB" id="A0A9J6B2S1"/>
<dbReference type="OrthoDB" id="1938551at2759"/>
<proteinExistence type="predicted"/>
<dbReference type="EMBL" id="JACXVP010000001">
    <property type="protein sequence ID" value="KAG5631014.1"/>
    <property type="molecule type" value="Genomic_DNA"/>
</dbReference>
<dbReference type="Proteomes" id="UP000824120">
    <property type="component" value="Chromosome 1"/>
</dbReference>
<name>A0A9J6B2S1_SOLCO</name>
<evidence type="ECO:0000313" key="2">
    <source>
        <dbReference type="Proteomes" id="UP000824120"/>
    </source>
</evidence>
<dbReference type="Gene3D" id="3.60.10.10">
    <property type="entry name" value="Endonuclease/exonuclease/phosphatase"/>
    <property type="match status" value="1"/>
</dbReference>